<organism evidence="2 3">
    <name type="scientific">Sporosarcina contaminans</name>
    <dbReference type="NCBI Taxonomy" id="633403"/>
    <lineage>
        <taxon>Bacteria</taxon>
        <taxon>Bacillati</taxon>
        <taxon>Bacillota</taxon>
        <taxon>Bacilli</taxon>
        <taxon>Bacillales</taxon>
        <taxon>Caryophanaceae</taxon>
        <taxon>Sporosarcina</taxon>
    </lineage>
</organism>
<evidence type="ECO:0000259" key="1">
    <source>
        <dbReference type="PROSITE" id="PS51819"/>
    </source>
</evidence>
<feature type="domain" description="VOC" evidence="1">
    <location>
        <begin position="8"/>
        <end position="122"/>
    </location>
</feature>
<dbReference type="Pfam" id="PF00903">
    <property type="entry name" value="Glyoxalase"/>
    <property type="match status" value="1"/>
</dbReference>
<dbReference type="PROSITE" id="PS51819">
    <property type="entry name" value="VOC"/>
    <property type="match status" value="1"/>
</dbReference>
<name>A0ABW3U594_9BACL</name>
<dbReference type="InterPro" id="IPR004360">
    <property type="entry name" value="Glyas_Fos-R_dOase_dom"/>
</dbReference>
<evidence type="ECO:0000313" key="2">
    <source>
        <dbReference type="EMBL" id="MFD1206854.1"/>
    </source>
</evidence>
<dbReference type="InterPro" id="IPR029068">
    <property type="entry name" value="Glyas_Bleomycin-R_OHBP_Dase"/>
</dbReference>
<sequence>MAEALLDHIHYFRIPVIDLQASIKWYTDHLGFSKRFHTDELSVMELSSGPLLVLVTADKESRGHFTINGQPAFSIGFTTSNIAKLHEQLSFLDVQVEPIKEDNGHHYFYFYDLNGNKLQVHN</sequence>
<dbReference type="RefSeq" id="WP_336823401.1">
    <property type="nucleotide sequence ID" value="NZ_JBHTLT010000131.1"/>
</dbReference>
<keyword evidence="3" id="KW-1185">Reference proteome</keyword>
<gene>
    <name evidence="2" type="ORF">ACFQ38_17290</name>
</gene>
<dbReference type="InterPro" id="IPR037523">
    <property type="entry name" value="VOC_core"/>
</dbReference>
<protein>
    <submittedName>
        <fullName evidence="2">VOC family protein</fullName>
    </submittedName>
</protein>
<reference evidence="3" key="1">
    <citation type="journal article" date="2019" name="Int. J. Syst. Evol. Microbiol.">
        <title>The Global Catalogue of Microorganisms (GCM) 10K type strain sequencing project: providing services to taxonomists for standard genome sequencing and annotation.</title>
        <authorList>
            <consortium name="The Broad Institute Genomics Platform"/>
            <consortium name="The Broad Institute Genome Sequencing Center for Infectious Disease"/>
            <person name="Wu L."/>
            <person name="Ma J."/>
        </authorList>
    </citation>
    <scope>NUCLEOTIDE SEQUENCE [LARGE SCALE GENOMIC DNA]</scope>
    <source>
        <strain evidence="3">CCUG 53915</strain>
    </source>
</reference>
<proteinExistence type="predicted"/>
<accession>A0ABW3U594</accession>
<dbReference type="SUPFAM" id="SSF54593">
    <property type="entry name" value="Glyoxalase/Bleomycin resistance protein/Dihydroxybiphenyl dioxygenase"/>
    <property type="match status" value="1"/>
</dbReference>
<dbReference type="Proteomes" id="UP001597231">
    <property type="component" value="Unassembled WGS sequence"/>
</dbReference>
<comment type="caution">
    <text evidence="2">The sequence shown here is derived from an EMBL/GenBank/DDBJ whole genome shotgun (WGS) entry which is preliminary data.</text>
</comment>
<evidence type="ECO:0000313" key="3">
    <source>
        <dbReference type="Proteomes" id="UP001597231"/>
    </source>
</evidence>
<dbReference type="EMBL" id="JBHTLT010000131">
    <property type="protein sequence ID" value="MFD1206854.1"/>
    <property type="molecule type" value="Genomic_DNA"/>
</dbReference>
<dbReference type="Gene3D" id="3.10.180.10">
    <property type="entry name" value="2,3-Dihydroxybiphenyl 1,2-Dioxygenase, domain 1"/>
    <property type="match status" value="1"/>
</dbReference>